<feature type="region of interest" description="Disordered" evidence="1">
    <location>
        <begin position="57"/>
        <end position="111"/>
    </location>
</feature>
<evidence type="ECO:0000313" key="3">
    <source>
        <dbReference type="EMBL" id="CYV71722.1"/>
    </source>
</evidence>
<organism evidence="2 5">
    <name type="scientific">Streptococcus suis</name>
    <dbReference type="NCBI Taxonomy" id="1307"/>
    <lineage>
        <taxon>Bacteria</taxon>
        <taxon>Bacillati</taxon>
        <taxon>Bacillota</taxon>
        <taxon>Bacilli</taxon>
        <taxon>Lactobacillales</taxon>
        <taxon>Streptococcaceae</taxon>
        <taxon>Streptococcus</taxon>
    </lineage>
</organism>
<evidence type="ECO:0000313" key="2">
    <source>
        <dbReference type="EMBL" id="CYV53540.1"/>
    </source>
</evidence>
<evidence type="ECO:0000256" key="1">
    <source>
        <dbReference type="SAM" id="MobiDB-lite"/>
    </source>
</evidence>
<evidence type="ECO:0000313" key="4">
    <source>
        <dbReference type="Proteomes" id="UP000069831"/>
    </source>
</evidence>
<name>A0A123UZS6_STRSU</name>
<dbReference type="EMBL" id="FIIF01000003">
    <property type="protein sequence ID" value="CYV53540.1"/>
    <property type="molecule type" value="Genomic_DNA"/>
</dbReference>
<feature type="compositionally biased region" description="Basic and acidic residues" evidence="1">
    <location>
        <begin position="57"/>
        <end position="102"/>
    </location>
</feature>
<sequence>MTEHNPYKWYKDLQDGAEKSRKEQAENFNKSLAKLGKNAEAKRQADQELFNKALQKMHDENEERKENEIARAKTEAATKAEQEARRKFGTRTENEKRNDEALRQMLRNMKL</sequence>
<gene>
    <name evidence="2" type="ORF">ERS132444_00607</name>
    <name evidence="3" type="ORF">ERS132457_00698</name>
</gene>
<protein>
    <submittedName>
        <fullName evidence="2">Uncharacterized protein</fullName>
    </submittedName>
</protein>
<proteinExistence type="predicted"/>
<evidence type="ECO:0000313" key="5">
    <source>
        <dbReference type="Proteomes" id="UP000074825"/>
    </source>
</evidence>
<feature type="region of interest" description="Disordered" evidence="1">
    <location>
        <begin position="1"/>
        <end position="25"/>
    </location>
</feature>
<dbReference type="Proteomes" id="UP000074825">
    <property type="component" value="Unassembled WGS sequence"/>
</dbReference>
<dbReference type="EMBL" id="FIIR01000005">
    <property type="protein sequence ID" value="CYV71722.1"/>
    <property type="molecule type" value="Genomic_DNA"/>
</dbReference>
<dbReference type="AlphaFoldDB" id="A0A123UZS6"/>
<reference evidence="4 5" key="1">
    <citation type="submission" date="2016-02" db="EMBL/GenBank/DDBJ databases">
        <authorList>
            <consortium name="Pathogen Informatics"/>
        </authorList>
    </citation>
    <scope>NUCLEOTIDE SEQUENCE [LARGE SCALE GENOMIC DNA]</scope>
    <source>
        <strain evidence="2 5">LSS82</strain>
        <strain evidence="3 4">LSS95</strain>
    </source>
</reference>
<dbReference type="RefSeq" id="WP_044686410.1">
    <property type="nucleotide sequence ID" value="NZ_CEDN01000012.1"/>
</dbReference>
<dbReference type="Proteomes" id="UP000069831">
    <property type="component" value="Unassembled WGS sequence"/>
</dbReference>
<accession>A0A123UZS6</accession>